<dbReference type="Proteomes" id="UP001341840">
    <property type="component" value="Unassembled WGS sequence"/>
</dbReference>
<gene>
    <name evidence="1" type="ORF">PIB30_048190</name>
</gene>
<evidence type="ECO:0000313" key="1">
    <source>
        <dbReference type="EMBL" id="MED6208743.1"/>
    </source>
</evidence>
<protein>
    <submittedName>
        <fullName evidence="1">Uncharacterized protein</fullName>
    </submittedName>
</protein>
<dbReference type="EMBL" id="JASCZI010241969">
    <property type="protein sequence ID" value="MED6208743.1"/>
    <property type="molecule type" value="Genomic_DNA"/>
</dbReference>
<proteinExistence type="predicted"/>
<accession>A0ABU6YIP6</accession>
<reference evidence="1 2" key="1">
    <citation type="journal article" date="2023" name="Plants (Basel)">
        <title>Bridging the Gap: Combining Genomics and Transcriptomics Approaches to Understand Stylosanthes scabra, an Orphan Legume from the Brazilian Caatinga.</title>
        <authorList>
            <person name="Ferreira-Neto J.R.C."/>
            <person name="da Silva M.D."/>
            <person name="Binneck E."/>
            <person name="de Melo N.F."/>
            <person name="da Silva R.H."/>
            <person name="de Melo A.L.T.M."/>
            <person name="Pandolfi V."/>
            <person name="Bustamante F.O."/>
            <person name="Brasileiro-Vidal A.C."/>
            <person name="Benko-Iseppon A.M."/>
        </authorList>
    </citation>
    <scope>NUCLEOTIDE SEQUENCE [LARGE SCALE GENOMIC DNA]</scope>
    <source>
        <tissue evidence="1">Leaves</tissue>
    </source>
</reference>
<name>A0ABU6YIP6_9FABA</name>
<sequence>MDFIDKDTVPNSRRLGCATSSGGDDLIEAGLHCSADSPASTVNGGEDGFFSSVMNDGDAANLFTKTIRNNPTSASDQVVSTRVGYRSQRGKGINQYFLTILQLDQTG</sequence>
<evidence type="ECO:0000313" key="2">
    <source>
        <dbReference type="Proteomes" id="UP001341840"/>
    </source>
</evidence>
<keyword evidence="2" id="KW-1185">Reference proteome</keyword>
<organism evidence="1 2">
    <name type="scientific">Stylosanthes scabra</name>
    <dbReference type="NCBI Taxonomy" id="79078"/>
    <lineage>
        <taxon>Eukaryota</taxon>
        <taxon>Viridiplantae</taxon>
        <taxon>Streptophyta</taxon>
        <taxon>Embryophyta</taxon>
        <taxon>Tracheophyta</taxon>
        <taxon>Spermatophyta</taxon>
        <taxon>Magnoliopsida</taxon>
        <taxon>eudicotyledons</taxon>
        <taxon>Gunneridae</taxon>
        <taxon>Pentapetalae</taxon>
        <taxon>rosids</taxon>
        <taxon>fabids</taxon>
        <taxon>Fabales</taxon>
        <taxon>Fabaceae</taxon>
        <taxon>Papilionoideae</taxon>
        <taxon>50 kb inversion clade</taxon>
        <taxon>dalbergioids sensu lato</taxon>
        <taxon>Dalbergieae</taxon>
        <taxon>Pterocarpus clade</taxon>
        <taxon>Stylosanthes</taxon>
    </lineage>
</organism>
<comment type="caution">
    <text evidence="1">The sequence shown here is derived from an EMBL/GenBank/DDBJ whole genome shotgun (WGS) entry which is preliminary data.</text>
</comment>